<organism evidence="2">
    <name type="scientific">Singulisphaera sp. Ch08</name>
    <dbReference type="NCBI Taxonomy" id="3120278"/>
    <lineage>
        <taxon>Bacteria</taxon>
        <taxon>Pseudomonadati</taxon>
        <taxon>Planctomycetota</taxon>
        <taxon>Planctomycetia</taxon>
        <taxon>Isosphaerales</taxon>
        <taxon>Isosphaeraceae</taxon>
        <taxon>Singulisphaera</taxon>
    </lineage>
</organism>
<feature type="transmembrane region" description="Helical" evidence="1">
    <location>
        <begin position="87"/>
        <end position="109"/>
    </location>
</feature>
<proteinExistence type="predicted"/>
<keyword evidence="1" id="KW-0812">Transmembrane</keyword>
<accession>A0AAU7CG83</accession>
<name>A0AAU7CG83_9BACT</name>
<dbReference type="InterPro" id="IPR025962">
    <property type="entry name" value="SdpI/YhfL"/>
</dbReference>
<feature type="transmembrane region" description="Helical" evidence="1">
    <location>
        <begin position="6"/>
        <end position="25"/>
    </location>
</feature>
<reference evidence="2" key="1">
    <citation type="submission" date="2024-05" db="EMBL/GenBank/DDBJ databases">
        <title>Planctomycetes of the genus Singulisphaera possess chitinolytic capabilities.</title>
        <authorList>
            <person name="Ivanova A."/>
        </authorList>
    </citation>
    <scope>NUCLEOTIDE SEQUENCE</scope>
    <source>
        <strain evidence="2">Ch08T</strain>
    </source>
</reference>
<sequence length="117" mass="13004">MLGTGFMTFILTTYLAAGLLVTAIARPLIRRRIAPNTLYGFRVRKTLEHPEVWYDANEYAGRCLFWFGIGTGLSALALYFVPGIDPVVYAVACLMITLIGLIVGLALSFRHLNRLSH</sequence>
<gene>
    <name evidence="2" type="ORF">V5E97_39175</name>
</gene>
<protein>
    <submittedName>
        <fullName evidence="2">SdpI family protein</fullName>
    </submittedName>
</protein>
<feature type="transmembrane region" description="Helical" evidence="1">
    <location>
        <begin position="63"/>
        <end position="81"/>
    </location>
</feature>
<dbReference type="RefSeq" id="WP_406697028.1">
    <property type="nucleotide sequence ID" value="NZ_CP155447.1"/>
</dbReference>
<dbReference type="Pfam" id="PF13630">
    <property type="entry name" value="SdpI"/>
    <property type="match status" value="1"/>
</dbReference>
<dbReference type="AlphaFoldDB" id="A0AAU7CG83"/>
<evidence type="ECO:0000256" key="1">
    <source>
        <dbReference type="SAM" id="Phobius"/>
    </source>
</evidence>
<evidence type="ECO:0000313" key="2">
    <source>
        <dbReference type="EMBL" id="XBH04274.1"/>
    </source>
</evidence>
<keyword evidence="1" id="KW-0472">Membrane</keyword>
<keyword evidence="1" id="KW-1133">Transmembrane helix</keyword>
<dbReference type="EMBL" id="CP155447">
    <property type="protein sequence ID" value="XBH04274.1"/>
    <property type="molecule type" value="Genomic_DNA"/>
</dbReference>